<gene>
    <name evidence="1" type="ORF">K1X13_05475</name>
</gene>
<organism evidence="1 2">
    <name type="scientific">Nocardioides jiangsuensis</name>
    <dbReference type="NCBI Taxonomy" id="2866161"/>
    <lineage>
        <taxon>Bacteria</taxon>
        <taxon>Bacillati</taxon>
        <taxon>Actinomycetota</taxon>
        <taxon>Actinomycetes</taxon>
        <taxon>Propionibacteriales</taxon>
        <taxon>Nocardioidaceae</taxon>
        <taxon>Nocardioides</taxon>
    </lineage>
</organism>
<comment type="caution">
    <text evidence="1">The sequence shown here is derived from an EMBL/GenBank/DDBJ whole genome shotgun (WGS) entry which is preliminary data.</text>
</comment>
<name>A0ABS7RGU2_9ACTN</name>
<proteinExistence type="predicted"/>
<evidence type="ECO:0000313" key="1">
    <source>
        <dbReference type="EMBL" id="MBY9074268.1"/>
    </source>
</evidence>
<reference evidence="1 2" key="1">
    <citation type="submission" date="2021-08" db="EMBL/GenBank/DDBJ databases">
        <title>Nocardioides bacterium WL0053 sp. nov., isolated from the sediment.</title>
        <authorList>
            <person name="Wang L."/>
            <person name="Zhang D."/>
            <person name="Zhang A."/>
        </authorList>
    </citation>
    <scope>NUCLEOTIDE SEQUENCE [LARGE SCALE GENOMIC DNA]</scope>
    <source>
        <strain evidence="1 2">WL0053</strain>
    </source>
</reference>
<dbReference type="EMBL" id="JAIEZQ010000001">
    <property type="protein sequence ID" value="MBY9074268.1"/>
    <property type="molecule type" value="Genomic_DNA"/>
</dbReference>
<evidence type="ECO:0000313" key="2">
    <source>
        <dbReference type="Proteomes" id="UP000754710"/>
    </source>
</evidence>
<protein>
    <submittedName>
        <fullName evidence="1">Uncharacterized protein</fullName>
    </submittedName>
</protein>
<accession>A0ABS7RGU2</accession>
<sequence>MSSSDRGVVDWLFRDRESGRLVVGQWPNAAIGVWALCAAVRLADLPADAEDTLRWVGAGALLVWAVDEVARGANPFRRILGGVVLAVQLVALTRALTG</sequence>
<dbReference type="Proteomes" id="UP000754710">
    <property type="component" value="Unassembled WGS sequence"/>
</dbReference>
<dbReference type="RefSeq" id="WP_221023970.1">
    <property type="nucleotide sequence ID" value="NZ_JAIEZQ010000001.1"/>
</dbReference>
<keyword evidence="2" id="KW-1185">Reference proteome</keyword>